<reference evidence="1" key="1">
    <citation type="journal article" date="2019" name="bioRxiv">
        <title>The Genome of the Zebra Mussel, Dreissena polymorpha: A Resource for Invasive Species Research.</title>
        <authorList>
            <person name="McCartney M.A."/>
            <person name="Auch B."/>
            <person name="Kono T."/>
            <person name="Mallez S."/>
            <person name="Zhang Y."/>
            <person name="Obille A."/>
            <person name="Becker A."/>
            <person name="Abrahante J.E."/>
            <person name="Garbe J."/>
            <person name="Badalamenti J.P."/>
            <person name="Herman A."/>
            <person name="Mangelson H."/>
            <person name="Liachko I."/>
            <person name="Sullivan S."/>
            <person name="Sone E.D."/>
            <person name="Koren S."/>
            <person name="Silverstein K.A.T."/>
            <person name="Beckman K.B."/>
            <person name="Gohl D.M."/>
        </authorList>
    </citation>
    <scope>NUCLEOTIDE SEQUENCE</scope>
    <source>
        <strain evidence="1">Duluth1</strain>
        <tissue evidence="1">Whole animal</tissue>
    </source>
</reference>
<protein>
    <submittedName>
        <fullName evidence="1">Uncharacterized protein</fullName>
    </submittedName>
</protein>
<reference evidence="1" key="2">
    <citation type="submission" date="2020-11" db="EMBL/GenBank/DDBJ databases">
        <authorList>
            <person name="McCartney M.A."/>
            <person name="Auch B."/>
            <person name="Kono T."/>
            <person name="Mallez S."/>
            <person name="Becker A."/>
            <person name="Gohl D.M."/>
            <person name="Silverstein K.A.T."/>
            <person name="Koren S."/>
            <person name="Bechman K.B."/>
            <person name="Herman A."/>
            <person name="Abrahante J.E."/>
            <person name="Garbe J."/>
        </authorList>
    </citation>
    <scope>NUCLEOTIDE SEQUENCE</scope>
    <source>
        <strain evidence="1">Duluth1</strain>
        <tissue evidence="1">Whole animal</tissue>
    </source>
</reference>
<keyword evidence="2" id="KW-1185">Reference proteome</keyword>
<dbReference type="Proteomes" id="UP000828390">
    <property type="component" value="Unassembled WGS sequence"/>
</dbReference>
<dbReference type="AlphaFoldDB" id="A0A9D4E8Z7"/>
<gene>
    <name evidence="1" type="ORF">DPMN_175906</name>
</gene>
<evidence type="ECO:0000313" key="2">
    <source>
        <dbReference type="Proteomes" id="UP000828390"/>
    </source>
</evidence>
<name>A0A9D4E8Z7_DREPO</name>
<sequence>MFMTITCIAYRYILVDLVHKCSSESVLVQSSTRGYIQVPLVMSNSSTIMW</sequence>
<evidence type="ECO:0000313" key="1">
    <source>
        <dbReference type="EMBL" id="KAH3774524.1"/>
    </source>
</evidence>
<comment type="caution">
    <text evidence="1">The sequence shown here is derived from an EMBL/GenBank/DDBJ whole genome shotgun (WGS) entry which is preliminary data.</text>
</comment>
<dbReference type="EMBL" id="JAIWYP010000009">
    <property type="protein sequence ID" value="KAH3774524.1"/>
    <property type="molecule type" value="Genomic_DNA"/>
</dbReference>
<proteinExistence type="predicted"/>
<organism evidence="1 2">
    <name type="scientific">Dreissena polymorpha</name>
    <name type="common">Zebra mussel</name>
    <name type="synonym">Mytilus polymorpha</name>
    <dbReference type="NCBI Taxonomy" id="45954"/>
    <lineage>
        <taxon>Eukaryota</taxon>
        <taxon>Metazoa</taxon>
        <taxon>Spiralia</taxon>
        <taxon>Lophotrochozoa</taxon>
        <taxon>Mollusca</taxon>
        <taxon>Bivalvia</taxon>
        <taxon>Autobranchia</taxon>
        <taxon>Heteroconchia</taxon>
        <taxon>Euheterodonta</taxon>
        <taxon>Imparidentia</taxon>
        <taxon>Neoheterodontei</taxon>
        <taxon>Myida</taxon>
        <taxon>Dreissenoidea</taxon>
        <taxon>Dreissenidae</taxon>
        <taxon>Dreissena</taxon>
    </lineage>
</organism>
<accession>A0A9D4E8Z7</accession>